<dbReference type="Pfam" id="PF26649">
    <property type="entry name" value="Ajm-1"/>
    <property type="match status" value="1"/>
</dbReference>
<dbReference type="Gene3D" id="6.10.140.2220">
    <property type="match status" value="1"/>
</dbReference>
<dbReference type="GO" id="GO:0005886">
    <property type="term" value="C:plasma membrane"/>
    <property type="evidence" value="ECO:0007669"/>
    <property type="project" value="TreeGrafter"/>
</dbReference>
<gene>
    <name evidence="7" type="ORF">GPM918_LOCUS6882</name>
    <name evidence="8" type="ORF">SRO942_LOCUS6882</name>
</gene>
<evidence type="ECO:0000256" key="1">
    <source>
        <dbReference type="ARBA" id="ARBA00022723"/>
    </source>
</evidence>
<dbReference type="InterPro" id="IPR002893">
    <property type="entry name" value="Znf_MYND"/>
</dbReference>
<dbReference type="EMBL" id="CAJNOQ010001087">
    <property type="protein sequence ID" value="CAF0866767.1"/>
    <property type="molecule type" value="Genomic_DNA"/>
</dbReference>
<dbReference type="PANTHER" id="PTHR21517">
    <property type="entry name" value="APICAL JUNCTION COMPONENT 1 HOMOLOG"/>
    <property type="match status" value="1"/>
</dbReference>
<evidence type="ECO:0000259" key="6">
    <source>
        <dbReference type="PROSITE" id="PS50865"/>
    </source>
</evidence>
<keyword evidence="3" id="KW-0862">Zinc</keyword>
<dbReference type="InterPro" id="IPR038825">
    <property type="entry name" value="Apical_junction"/>
</dbReference>
<reference evidence="7" key="1">
    <citation type="submission" date="2021-02" db="EMBL/GenBank/DDBJ databases">
        <authorList>
            <person name="Nowell W R."/>
        </authorList>
    </citation>
    <scope>NUCLEOTIDE SEQUENCE</scope>
</reference>
<evidence type="ECO:0000256" key="4">
    <source>
        <dbReference type="PROSITE-ProRule" id="PRU00134"/>
    </source>
</evidence>
<dbReference type="InterPro" id="IPR058586">
    <property type="entry name" value="Ajm-1"/>
</dbReference>
<dbReference type="AlphaFoldDB" id="A0A813XL15"/>
<feature type="region of interest" description="Disordered" evidence="5">
    <location>
        <begin position="71"/>
        <end position="103"/>
    </location>
</feature>
<dbReference type="EMBL" id="CAJOBC010001087">
    <property type="protein sequence ID" value="CAF3654268.1"/>
    <property type="molecule type" value="Genomic_DNA"/>
</dbReference>
<feature type="region of interest" description="Disordered" evidence="5">
    <location>
        <begin position="17"/>
        <end position="42"/>
    </location>
</feature>
<keyword evidence="1" id="KW-0479">Metal-binding</keyword>
<dbReference type="Proteomes" id="UP000663829">
    <property type="component" value="Unassembled WGS sequence"/>
</dbReference>
<evidence type="ECO:0000313" key="7">
    <source>
        <dbReference type="EMBL" id="CAF0866767.1"/>
    </source>
</evidence>
<dbReference type="PROSITE" id="PS50865">
    <property type="entry name" value="ZF_MYND_2"/>
    <property type="match status" value="1"/>
</dbReference>
<evidence type="ECO:0000313" key="9">
    <source>
        <dbReference type="Proteomes" id="UP000663829"/>
    </source>
</evidence>
<evidence type="ECO:0000256" key="3">
    <source>
        <dbReference type="ARBA" id="ARBA00022833"/>
    </source>
</evidence>
<dbReference type="GO" id="GO:0008270">
    <property type="term" value="F:zinc ion binding"/>
    <property type="evidence" value="ECO:0007669"/>
    <property type="project" value="UniProtKB-KW"/>
</dbReference>
<evidence type="ECO:0000256" key="2">
    <source>
        <dbReference type="ARBA" id="ARBA00022771"/>
    </source>
</evidence>
<dbReference type="GO" id="GO:0043296">
    <property type="term" value="C:apical junction complex"/>
    <property type="evidence" value="ECO:0007669"/>
    <property type="project" value="TreeGrafter"/>
</dbReference>
<keyword evidence="2 4" id="KW-0863">Zinc-finger</keyword>
<dbReference type="GO" id="GO:0045216">
    <property type="term" value="P:cell-cell junction organization"/>
    <property type="evidence" value="ECO:0007669"/>
    <property type="project" value="InterPro"/>
</dbReference>
<comment type="caution">
    <text evidence="7">The sequence shown here is derived from an EMBL/GenBank/DDBJ whole genome shotgun (WGS) entry which is preliminary data.</text>
</comment>
<evidence type="ECO:0000313" key="8">
    <source>
        <dbReference type="EMBL" id="CAF3654268.1"/>
    </source>
</evidence>
<organism evidence="7 9">
    <name type="scientific">Didymodactylos carnosus</name>
    <dbReference type="NCBI Taxonomy" id="1234261"/>
    <lineage>
        <taxon>Eukaryota</taxon>
        <taxon>Metazoa</taxon>
        <taxon>Spiralia</taxon>
        <taxon>Gnathifera</taxon>
        <taxon>Rotifera</taxon>
        <taxon>Eurotatoria</taxon>
        <taxon>Bdelloidea</taxon>
        <taxon>Philodinida</taxon>
        <taxon>Philodinidae</taxon>
        <taxon>Didymodactylos</taxon>
    </lineage>
</organism>
<accession>A0A813XL15</accession>
<sequence length="533" mass="61929">MNEDRPLIKQSMVRKLRTNHSQSTVLTSSSADSSPNNSNNRRKLFYCTDDYPQHSLEDEGYASITTTTTTLGSQSVETPFLPSRSSSFTKQFQKNDSDTDDSDSFDDMIDWPSLNNHVQNLVDRLDSWLNEPLPERHIRVERPHVRNSYPVLQRTSTIPTIDLLSRSTTPKIPNQSNIIVSFVPRDNQVNKTINLTRSDSPSDMAKLKKINTTPLTEANNQPIQQSQQCTYCAKLIRVSIESSVNDNIKRYTMCPYCENIYCNKSCQKNDWTLHKQNCRLSYAYSCCGYILRLMKSNSYLFVRLNALARSGYLTLGRGAITLYFDNMQEAESYVNSDVEYNHLMAVYWPLNTSSNKSTQNLRLIELERLKELCAIYEPEQEFICHVTIKAENDCNNRHYRYTCVSRTINYKLIDTNLSQSQQSNNNTLFLTSLYENLNSIDITTTRHAYFANLQVELRKRGIEIEEHYPELYEKLCEYISSTETLQYFTPICLFMRHRYLNQLFMCVIMPDSDVDRSWLIDRCLLNQTNICDS</sequence>
<dbReference type="PANTHER" id="PTHR21517:SF3">
    <property type="entry name" value="APICAL JUNCTION COMPONENT 1 HOMOLOG"/>
    <property type="match status" value="1"/>
</dbReference>
<proteinExistence type="predicted"/>
<feature type="domain" description="MYND-type" evidence="6">
    <location>
        <begin position="229"/>
        <end position="278"/>
    </location>
</feature>
<feature type="compositionally biased region" description="Low complexity" evidence="5">
    <location>
        <begin position="21"/>
        <end position="39"/>
    </location>
</feature>
<dbReference type="Pfam" id="PF01753">
    <property type="entry name" value="zf-MYND"/>
    <property type="match status" value="1"/>
</dbReference>
<keyword evidence="9" id="KW-1185">Reference proteome</keyword>
<feature type="compositionally biased region" description="Polar residues" evidence="5">
    <location>
        <begin position="71"/>
        <end position="94"/>
    </location>
</feature>
<dbReference type="OrthoDB" id="6431454at2759"/>
<evidence type="ECO:0000256" key="5">
    <source>
        <dbReference type="SAM" id="MobiDB-lite"/>
    </source>
</evidence>
<dbReference type="SUPFAM" id="SSF144232">
    <property type="entry name" value="HIT/MYND zinc finger-like"/>
    <property type="match status" value="1"/>
</dbReference>
<dbReference type="Proteomes" id="UP000681722">
    <property type="component" value="Unassembled WGS sequence"/>
</dbReference>
<protein>
    <recommendedName>
        <fullName evidence="6">MYND-type domain-containing protein</fullName>
    </recommendedName>
</protein>
<name>A0A813XL15_9BILA</name>